<keyword evidence="1" id="KW-0472">Membrane</keyword>
<keyword evidence="1" id="KW-0812">Transmembrane</keyword>
<proteinExistence type="predicted"/>
<reference evidence="2 3" key="1">
    <citation type="submission" date="2016-10" db="EMBL/GenBank/DDBJ databases">
        <title>Draft genome sequences of four alkaliphilic bacteria belonging to the Anaerobacillus genus.</title>
        <authorList>
            <person name="Bassil N.M."/>
            <person name="Lloyd J.R."/>
        </authorList>
    </citation>
    <scope>NUCLEOTIDE SEQUENCE [LARGE SCALE GENOMIC DNA]</scope>
    <source>
        <strain evidence="2 3">DSM 15340</strain>
    </source>
</reference>
<gene>
    <name evidence="2" type="ORF">BKP35_03680</name>
</gene>
<dbReference type="EMBL" id="MLQQ01000001">
    <property type="protein sequence ID" value="OIJ16092.1"/>
    <property type="molecule type" value="Genomic_DNA"/>
</dbReference>
<sequence>MFNNNNNNDNLLMTMLISLVSVFFIYQYRYRIVNTVLQTSWIRRLAISGVLQIPYLRDRFYARFMPF</sequence>
<organism evidence="2 3">
    <name type="scientific">Anaerobacillus arseniciselenatis</name>
    <dbReference type="NCBI Taxonomy" id="85682"/>
    <lineage>
        <taxon>Bacteria</taxon>
        <taxon>Bacillati</taxon>
        <taxon>Bacillota</taxon>
        <taxon>Bacilli</taxon>
        <taxon>Bacillales</taxon>
        <taxon>Bacillaceae</taxon>
        <taxon>Anaerobacillus</taxon>
    </lineage>
</organism>
<feature type="transmembrane region" description="Helical" evidence="1">
    <location>
        <begin position="12"/>
        <end position="28"/>
    </location>
</feature>
<dbReference type="OrthoDB" id="2696719at2"/>
<keyword evidence="1" id="KW-1133">Transmembrane helix</keyword>
<dbReference type="RefSeq" id="WP_071312017.1">
    <property type="nucleotide sequence ID" value="NZ_MLQQ01000001.1"/>
</dbReference>
<dbReference type="Proteomes" id="UP000180098">
    <property type="component" value="Unassembled WGS sequence"/>
</dbReference>
<protein>
    <submittedName>
        <fullName evidence="2">Uncharacterized protein</fullName>
    </submittedName>
</protein>
<evidence type="ECO:0000256" key="1">
    <source>
        <dbReference type="SAM" id="Phobius"/>
    </source>
</evidence>
<comment type="caution">
    <text evidence="2">The sequence shown here is derived from an EMBL/GenBank/DDBJ whole genome shotgun (WGS) entry which is preliminary data.</text>
</comment>
<dbReference type="AlphaFoldDB" id="A0A1S2LU86"/>
<evidence type="ECO:0000313" key="3">
    <source>
        <dbReference type="Proteomes" id="UP000180098"/>
    </source>
</evidence>
<evidence type="ECO:0000313" key="2">
    <source>
        <dbReference type="EMBL" id="OIJ16092.1"/>
    </source>
</evidence>
<accession>A0A1S2LU86</accession>
<name>A0A1S2LU86_9BACI</name>
<keyword evidence="3" id="KW-1185">Reference proteome</keyword>